<dbReference type="KEGG" id="hdt:HYPDE_31873"/>
<evidence type="ECO:0000313" key="3">
    <source>
        <dbReference type="EMBL" id="AGK58049.1"/>
    </source>
</evidence>
<evidence type="ECO:0000256" key="1">
    <source>
        <dbReference type="SAM" id="MobiDB-lite"/>
    </source>
</evidence>
<name>N0B3H6_9HYPH</name>
<dbReference type="Proteomes" id="UP000005952">
    <property type="component" value="Chromosome"/>
</dbReference>
<sequence length="129" mass="13628">MLPDTRDLLDLKSELRPGNEPDTIIRRAKMARHRATSVALFFAVVSPGIWAVTFPAAAEDVPESMRIEQKALKDYSQNPVVPIDRGNAHHRDLGGSGGDGASPDQVAPALPDATAPPPAQSNPNGGASQ</sequence>
<feature type="transmembrane region" description="Helical" evidence="2">
    <location>
        <begin position="35"/>
        <end position="58"/>
    </location>
</feature>
<dbReference type="HOGENOM" id="CLU_159903_0_0_5"/>
<dbReference type="AlphaFoldDB" id="N0B3H6"/>
<organism evidence="3 4">
    <name type="scientific">Hyphomicrobium denitrificans 1NES1</name>
    <dbReference type="NCBI Taxonomy" id="670307"/>
    <lineage>
        <taxon>Bacteria</taxon>
        <taxon>Pseudomonadati</taxon>
        <taxon>Pseudomonadota</taxon>
        <taxon>Alphaproteobacteria</taxon>
        <taxon>Hyphomicrobiales</taxon>
        <taxon>Hyphomicrobiaceae</taxon>
        <taxon>Hyphomicrobium</taxon>
    </lineage>
</organism>
<feature type="region of interest" description="Disordered" evidence="1">
    <location>
        <begin position="73"/>
        <end position="129"/>
    </location>
</feature>
<keyword evidence="4" id="KW-1185">Reference proteome</keyword>
<keyword evidence="2" id="KW-1133">Transmembrane helix</keyword>
<protein>
    <submittedName>
        <fullName evidence="3">Uncharacterized protein</fullName>
    </submittedName>
</protein>
<dbReference type="EMBL" id="CP005587">
    <property type="protein sequence ID" value="AGK58049.1"/>
    <property type="molecule type" value="Genomic_DNA"/>
</dbReference>
<reference evidence="3 4" key="1">
    <citation type="journal article" date="2013" name="Genome Announc.">
        <title>Genome sequences for three denitrifying bacterial strains isolated from a uranium- and nitrate-contaminated subsurface environment.</title>
        <authorList>
            <person name="Venkatramanan R."/>
            <person name="Prakash O."/>
            <person name="Woyke T."/>
            <person name="Chain P."/>
            <person name="Goodwin L.A."/>
            <person name="Watson D."/>
            <person name="Brooks S."/>
            <person name="Kostka J.E."/>
            <person name="Green S.J."/>
        </authorList>
    </citation>
    <scope>NUCLEOTIDE SEQUENCE [LARGE SCALE GENOMIC DNA]</scope>
    <source>
        <strain evidence="3 4">1NES1</strain>
    </source>
</reference>
<keyword evidence="2" id="KW-0472">Membrane</keyword>
<proteinExistence type="predicted"/>
<evidence type="ECO:0000256" key="2">
    <source>
        <dbReference type="SAM" id="Phobius"/>
    </source>
</evidence>
<keyword evidence="2" id="KW-0812">Transmembrane</keyword>
<dbReference type="STRING" id="670307.HYPDE_31873"/>
<gene>
    <name evidence="3" type="ORF">HYPDE_31873</name>
</gene>
<evidence type="ECO:0000313" key="4">
    <source>
        <dbReference type="Proteomes" id="UP000005952"/>
    </source>
</evidence>
<accession>N0B3H6</accession>